<proteinExistence type="predicted"/>
<feature type="region of interest" description="Disordered" evidence="2">
    <location>
        <begin position="147"/>
        <end position="213"/>
    </location>
</feature>
<gene>
    <name evidence="3" type="ORF">FOMPIDRAFT_46748</name>
</gene>
<keyword evidence="1" id="KW-0175">Coiled coil</keyword>
<evidence type="ECO:0000256" key="2">
    <source>
        <dbReference type="SAM" id="MobiDB-lite"/>
    </source>
</evidence>
<sequence>VHLSKALHGVRSMHRELADLRKRNAELERRLDAIEQAEDASIQPKRGKKAGPTVAKLQGEVRRLNNQVELLEKAKRKDRKTIAKVCSLCCSTNVYRTLRAREVKKDVAELEDESEFLVGDSAYRMRKQWDDLLDVAKAWAKMDLRRQADTSDEELEEEFIDDNPPEDDVRHALQSGMTPFKATDEFNQDPPITPKGKKRRIAFTPESSPLSQP</sequence>
<feature type="coiled-coil region" evidence="1">
    <location>
        <begin position="10"/>
        <end position="120"/>
    </location>
</feature>
<dbReference type="eggNOG" id="ENOG502SR1D">
    <property type="taxonomic scope" value="Eukaryota"/>
</dbReference>
<organism evidence="3 4">
    <name type="scientific">Fomitopsis schrenkii</name>
    <name type="common">Brown rot fungus</name>
    <dbReference type="NCBI Taxonomy" id="2126942"/>
    <lineage>
        <taxon>Eukaryota</taxon>
        <taxon>Fungi</taxon>
        <taxon>Dikarya</taxon>
        <taxon>Basidiomycota</taxon>
        <taxon>Agaricomycotina</taxon>
        <taxon>Agaricomycetes</taxon>
        <taxon>Polyporales</taxon>
        <taxon>Fomitopsis</taxon>
    </lineage>
</organism>
<evidence type="ECO:0000256" key="1">
    <source>
        <dbReference type="SAM" id="Coils"/>
    </source>
</evidence>
<evidence type="ECO:0000313" key="3">
    <source>
        <dbReference type="EMBL" id="EPT00761.1"/>
    </source>
</evidence>
<dbReference type="Proteomes" id="UP000015241">
    <property type="component" value="Unassembled WGS sequence"/>
</dbReference>
<reference evidence="3 4" key="1">
    <citation type="journal article" date="2012" name="Science">
        <title>The Paleozoic origin of enzymatic lignin decomposition reconstructed from 31 fungal genomes.</title>
        <authorList>
            <person name="Floudas D."/>
            <person name="Binder M."/>
            <person name="Riley R."/>
            <person name="Barry K."/>
            <person name="Blanchette R.A."/>
            <person name="Henrissat B."/>
            <person name="Martinez A.T."/>
            <person name="Otillar R."/>
            <person name="Spatafora J.W."/>
            <person name="Yadav J.S."/>
            <person name="Aerts A."/>
            <person name="Benoit I."/>
            <person name="Boyd A."/>
            <person name="Carlson A."/>
            <person name="Copeland A."/>
            <person name="Coutinho P.M."/>
            <person name="de Vries R.P."/>
            <person name="Ferreira P."/>
            <person name="Findley K."/>
            <person name="Foster B."/>
            <person name="Gaskell J."/>
            <person name="Glotzer D."/>
            <person name="Gorecki P."/>
            <person name="Heitman J."/>
            <person name="Hesse C."/>
            <person name="Hori C."/>
            <person name="Igarashi K."/>
            <person name="Jurgens J.A."/>
            <person name="Kallen N."/>
            <person name="Kersten P."/>
            <person name="Kohler A."/>
            <person name="Kuees U."/>
            <person name="Kumar T.K.A."/>
            <person name="Kuo A."/>
            <person name="LaButti K."/>
            <person name="Larrondo L.F."/>
            <person name="Lindquist E."/>
            <person name="Ling A."/>
            <person name="Lombard V."/>
            <person name="Lucas S."/>
            <person name="Lundell T."/>
            <person name="Martin R."/>
            <person name="McLaughlin D.J."/>
            <person name="Morgenstern I."/>
            <person name="Morin E."/>
            <person name="Murat C."/>
            <person name="Nagy L.G."/>
            <person name="Nolan M."/>
            <person name="Ohm R.A."/>
            <person name="Patyshakuliyeva A."/>
            <person name="Rokas A."/>
            <person name="Ruiz-Duenas F.J."/>
            <person name="Sabat G."/>
            <person name="Salamov A."/>
            <person name="Samejima M."/>
            <person name="Schmutz J."/>
            <person name="Slot J.C."/>
            <person name="St John F."/>
            <person name="Stenlid J."/>
            <person name="Sun H."/>
            <person name="Sun S."/>
            <person name="Syed K."/>
            <person name="Tsang A."/>
            <person name="Wiebenga A."/>
            <person name="Young D."/>
            <person name="Pisabarro A."/>
            <person name="Eastwood D.C."/>
            <person name="Martin F."/>
            <person name="Cullen D."/>
            <person name="Grigoriev I.V."/>
            <person name="Hibbett D.S."/>
        </authorList>
    </citation>
    <scope>NUCLEOTIDE SEQUENCE</scope>
    <source>
        <strain evidence="4">FP-58527</strain>
    </source>
</reference>
<dbReference type="HOGENOM" id="CLU_1297108_0_0_1"/>
<protein>
    <submittedName>
        <fullName evidence="3">Uncharacterized protein</fullName>
    </submittedName>
</protein>
<keyword evidence="4" id="KW-1185">Reference proteome</keyword>
<dbReference type="EMBL" id="KE504146">
    <property type="protein sequence ID" value="EPT00761.1"/>
    <property type="molecule type" value="Genomic_DNA"/>
</dbReference>
<dbReference type="STRING" id="743788.S8FH77"/>
<dbReference type="InParanoid" id="S8FH77"/>
<dbReference type="OrthoDB" id="1923159at2759"/>
<dbReference type="AlphaFoldDB" id="S8FH77"/>
<feature type="non-terminal residue" evidence="3">
    <location>
        <position position="1"/>
    </location>
</feature>
<evidence type="ECO:0000313" key="4">
    <source>
        <dbReference type="Proteomes" id="UP000015241"/>
    </source>
</evidence>
<feature type="compositionally biased region" description="Acidic residues" evidence="2">
    <location>
        <begin position="150"/>
        <end position="166"/>
    </location>
</feature>
<name>S8FH77_FOMSC</name>
<accession>S8FH77</accession>